<dbReference type="OrthoDB" id="10265679at2759"/>
<dbReference type="PANTHER" id="PTHR15605">
    <property type="entry name" value="KINESIN-ASSOCIATED PROTEINS"/>
    <property type="match status" value="1"/>
</dbReference>
<dbReference type="GeneID" id="136801078"/>
<accession>A0A7M5XEV5</accession>
<evidence type="ECO:0008006" key="5">
    <source>
        <dbReference type="Google" id="ProtNLM"/>
    </source>
</evidence>
<feature type="coiled-coil region" evidence="1">
    <location>
        <begin position="223"/>
        <end position="274"/>
    </location>
</feature>
<dbReference type="GO" id="GO:0016939">
    <property type="term" value="C:kinesin II complex"/>
    <property type="evidence" value="ECO:0007669"/>
    <property type="project" value="TreeGrafter"/>
</dbReference>
<dbReference type="GO" id="GO:0005930">
    <property type="term" value="C:axoneme"/>
    <property type="evidence" value="ECO:0007669"/>
    <property type="project" value="TreeGrafter"/>
</dbReference>
<dbReference type="GO" id="GO:0007018">
    <property type="term" value="P:microtubule-based movement"/>
    <property type="evidence" value="ECO:0007669"/>
    <property type="project" value="TreeGrafter"/>
</dbReference>
<dbReference type="RefSeq" id="XP_066913808.1">
    <property type="nucleotide sequence ID" value="XM_067057707.1"/>
</dbReference>
<evidence type="ECO:0000256" key="1">
    <source>
        <dbReference type="SAM" id="Coils"/>
    </source>
</evidence>
<evidence type="ECO:0000313" key="4">
    <source>
        <dbReference type="Proteomes" id="UP000594262"/>
    </source>
</evidence>
<feature type="compositionally biased region" description="Gly residues" evidence="2">
    <location>
        <begin position="729"/>
        <end position="739"/>
    </location>
</feature>
<dbReference type="SMART" id="SM00185">
    <property type="entry name" value="ARM"/>
    <property type="match status" value="5"/>
</dbReference>
<keyword evidence="4" id="KW-1185">Reference proteome</keyword>
<dbReference type="Proteomes" id="UP000594262">
    <property type="component" value="Unplaced"/>
</dbReference>
<sequence>MQGEDEARFLKRKVKGGTIDVHPNQNALVVNYELEAVILGEMGEPMMGERKECQKVIRLKSLNGGTDVSVLAKEVVDKCSLIHPSRIPEVEQLLYYLQQRKGGPKDAGLEKKKKKEIDPFDSNEFDESANLNDVEEYMELLYDDTTSKIKGSSMILQVARNPDNLTELAQNETVLSALSRVLREEWKSSTELTTNIIYTFFCFSSFSDFHSVISHHKVGAMCLQILEQETKKHQLWLEELEKKQQQAEKKPEMKKEYEKSYKKYQNLLKKQDHLMRVGVYLLLNLAEDSKVEIKMKNKSIIDLLVKMMKRQNMELLILVVSFLKKLSIFKDNKDQMKEMEVMEKAAQLIPAQNDDLLNIALRLILNLTFDTEMRDKAVKCGLIPKLVDLISLEHHSVVVTCILYHISMDDKYRSYFSYTDCIPLVMKMILENPTDRVEIELIALAINLAANRRNAQLICEGNGLRLLMRRAIKFKDPLLMKMLRNISQHDGPTKSEFVNYISDLANIIKNFQEEEFVVECVGILGNLNIPELEYAMMLKEYDLLNFIKSKIVPGVTEDDLVLEVIIMTGTIASDEGCASLLAESGIIHDLIELLKEKQVDDELVLQIVYVFYQMVFHQATRNVIVKETQAPAYLIDLMHDKNEEVRKVCDNTLDIISECDSDWCSRITLEKFRWHNSQWLQMVEGTENPEERDMPEQYFDEENPYGGDLFSRTDLFYGNPDEAFENGEDGPGGYGGYNTAGGPIDDPNNYPSEYVRGVMSTDPYDRPITANGQRSNMSLDASQQRSAAGYFNNSYGSSQDDDVDIDYPNYGQQQYVDDYAYGRDASMYGRNPGGY</sequence>
<dbReference type="GO" id="GO:0019894">
    <property type="term" value="F:kinesin binding"/>
    <property type="evidence" value="ECO:0007669"/>
    <property type="project" value="InterPro"/>
</dbReference>
<dbReference type="InterPro" id="IPR008658">
    <property type="entry name" value="KAP3"/>
</dbReference>
<reference evidence="3" key="1">
    <citation type="submission" date="2021-01" db="UniProtKB">
        <authorList>
            <consortium name="EnsemblMetazoa"/>
        </authorList>
    </citation>
    <scope>IDENTIFICATION</scope>
</reference>
<dbReference type="InterPro" id="IPR011989">
    <property type="entry name" value="ARM-like"/>
</dbReference>
<evidence type="ECO:0000313" key="3">
    <source>
        <dbReference type="EnsemblMetazoa" id="CLYHEMP020940.1"/>
    </source>
</evidence>
<dbReference type="SMART" id="SM01297">
    <property type="entry name" value="KAP"/>
    <property type="match status" value="1"/>
</dbReference>
<dbReference type="SUPFAM" id="SSF48371">
    <property type="entry name" value="ARM repeat"/>
    <property type="match status" value="1"/>
</dbReference>
<dbReference type="EnsemblMetazoa" id="CLYHEMT020940.1">
    <property type="protein sequence ID" value="CLYHEMP020940.1"/>
    <property type="gene ID" value="CLYHEMG020940"/>
</dbReference>
<dbReference type="AlphaFoldDB" id="A0A7M5XEV5"/>
<feature type="region of interest" description="Disordered" evidence="2">
    <location>
        <begin position="725"/>
        <end position="747"/>
    </location>
</feature>
<dbReference type="InterPro" id="IPR016024">
    <property type="entry name" value="ARM-type_fold"/>
</dbReference>
<proteinExistence type="predicted"/>
<evidence type="ECO:0000256" key="2">
    <source>
        <dbReference type="SAM" id="MobiDB-lite"/>
    </source>
</evidence>
<organism evidence="3 4">
    <name type="scientific">Clytia hemisphaerica</name>
    <dbReference type="NCBI Taxonomy" id="252671"/>
    <lineage>
        <taxon>Eukaryota</taxon>
        <taxon>Metazoa</taxon>
        <taxon>Cnidaria</taxon>
        <taxon>Hydrozoa</taxon>
        <taxon>Hydroidolina</taxon>
        <taxon>Leptothecata</taxon>
        <taxon>Obeliida</taxon>
        <taxon>Clytiidae</taxon>
        <taxon>Clytia</taxon>
    </lineage>
</organism>
<dbReference type="Gene3D" id="1.25.10.10">
    <property type="entry name" value="Leucine-rich Repeat Variant"/>
    <property type="match status" value="1"/>
</dbReference>
<dbReference type="InterPro" id="IPR000225">
    <property type="entry name" value="Armadillo"/>
</dbReference>
<name>A0A7M5XEV5_9CNID</name>
<keyword evidence="1" id="KW-0175">Coiled coil</keyword>
<dbReference type="Pfam" id="PF05804">
    <property type="entry name" value="KAP"/>
    <property type="match status" value="1"/>
</dbReference>
<dbReference type="GO" id="GO:0035869">
    <property type="term" value="C:ciliary transition zone"/>
    <property type="evidence" value="ECO:0007669"/>
    <property type="project" value="TreeGrafter"/>
</dbReference>
<dbReference type="GO" id="GO:0044782">
    <property type="term" value="P:cilium organization"/>
    <property type="evidence" value="ECO:0007669"/>
    <property type="project" value="TreeGrafter"/>
</dbReference>
<protein>
    <recommendedName>
        <fullName evidence="5">Kinesin associated protein</fullName>
    </recommendedName>
</protein>
<dbReference type="PANTHER" id="PTHR15605:SF2">
    <property type="entry name" value="KINESIN-ASSOCIATED PROTEIN 3"/>
    <property type="match status" value="1"/>
</dbReference>